<dbReference type="GO" id="GO:0030915">
    <property type="term" value="C:Smc5-Smc6 complex"/>
    <property type="evidence" value="ECO:0007669"/>
    <property type="project" value="InterPro"/>
</dbReference>
<protein>
    <submittedName>
        <fullName evidence="2">Uncharacterized protein</fullName>
    </submittedName>
</protein>
<feature type="compositionally biased region" description="Basic and acidic residues" evidence="1">
    <location>
        <begin position="12"/>
        <end position="25"/>
    </location>
</feature>
<feature type="compositionally biased region" description="Polar residues" evidence="1">
    <location>
        <begin position="1"/>
        <end position="11"/>
    </location>
</feature>
<dbReference type="Proteomes" id="UP000734854">
    <property type="component" value="Unassembled WGS sequence"/>
</dbReference>
<evidence type="ECO:0000313" key="2">
    <source>
        <dbReference type="EMBL" id="KAG6466113.1"/>
    </source>
</evidence>
<feature type="compositionally biased region" description="Low complexity" evidence="1">
    <location>
        <begin position="30"/>
        <end position="41"/>
    </location>
</feature>
<dbReference type="GO" id="GO:0006974">
    <property type="term" value="P:DNA damage response"/>
    <property type="evidence" value="ECO:0007669"/>
    <property type="project" value="InterPro"/>
</dbReference>
<name>A0A8J5CPK3_ZINOF</name>
<accession>A0A8J5CPK3</accession>
<evidence type="ECO:0000313" key="3">
    <source>
        <dbReference type="Proteomes" id="UP000734854"/>
    </source>
</evidence>
<dbReference type="GO" id="GO:0045892">
    <property type="term" value="P:negative regulation of DNA-templated transcription"/>
    <property type="evidence" value="ECO:0007669"/>
    <property type="project" value="InterPro"/>
</dbReference>
<organism evidence="2 3">
    <name type="scientific">Zingiber officinale</name>
    <name type="common">Ginger</name>
    <name type="synonym">Amomum zingiber</name>
    <dbReference type="NCBI Taxonomy" id="94328"/>
    <lineage>
        <taxon>Eukaryota</taxon>
        <taxon>Viridiplantae</taxon>
        <taxon>Streptophyta</taxon>
        <taxon>Embryophyta</taxon>
        <taxon>Tracheophyta</taxon>
        <taxon>Spermatophyta</taxon>
        <taxon>Magnoliopsida</taxon>
        <taxon>Liliopsida</taxon>
        <taxon>Zingiberales</taxon>
        <taxon>Zingiberaceae</taxon>
        <taxon>Zingiber</taxon>
    </lineage>
</organism>
<dbReference type="GO" id="GO:0000976">
    <property type="term" value="F:transcription cis-regulatory region binding"/>
    <property type="evidence" value="ECO:0007669"/>
    <property type="project" value="TreeGrafter"/>
</dbReference>
<comment type="caution">
    <text evidence="2">The sequence shown here is derived from an EMBL/GenBank/DDBJ whole genome shotgun (WGS) entry which is preliminary data.</text>
</comment>
<gene>
    <name evidence="2" type="ORF">ZIOFF_076064</name>
</gene>
<dbReference type="GO" id="GO:0005634">
    <property type="term" value="C:nucleus"/>
    <property type="evidence" value="ECO:0007669"/>
    <property type="project" value="InterPro"/>
</dbReference>
<feature type="region of interest" description="Disordered" evidence="1">
    <location>
        <begin position="1"/>
        <end position="41"/>
    </location>
</feature>
<dbReference type="EMBL" id="JACMSC010000196">
    <property type="protein sequence ID" value="KAG6466113.1"/>
    <property type="molecule type" value="Genomic_DNA"/>
</dbReference>
<dbReference type="InterPro" id="IPR034561">
    <property type="entry name" value="SNI1"/>
</dbReference>
<reference evidence="2 3" key="1">
    <citation type="submission" date="2020-08" db="EMBL/GenBank/DDBJ databases">
        <title>Plant Genome Project.</title>
        <authorList>
            <person name="Zhang R.-G."/>
        </authorList>
    </citation>
    <scope>NUCLEOTIDE SEQUENCE [LARGE SCALE GENOMIC DNA]</scope>
    <source>
        <tissue evidence="2">Rhizome</tissue>
    </source>
</reference>
<proteinExistence type="predicted"/>
<dbReference type="AlphaFoldDB" id="A0A8J5CPK3"/>
<dbReference type="GO" id="GO:0010113">
    <property type="term" value="P:negative regulation of systemic acquired resistance"/>
    <property type="evidence" value="ECO:0007669"/>
    <property type="project" value="TreeGrafter"/>
</dbReference>
<sequence>MAQRAATTGMTRRSEREGSGADSEKNPSPMAQRATTTTGMTRGAFSARGEIPLVGVKTKTFEAWSPFNLASGSEEGAAKDSCYSFDPLGLEVVRGLFDIYQSRYDFYFAETLNWSLLRESVMNLLLGSRKLNFKSVVRDCMPTLLRRCHHSISNNVQQLRNSENTCSQSDQNSKVAVAIAISQLEKETCVSIQKFFGLVFELDVVRKEADSLGQTSRLDGLRLPITEFIVEELADNKDNFAPLLLVLHDCYY</sequence>
<dbReference type="PANTHER" id="PTHR37243">
    <property type="entry name" value="NEGATIVE REGULATOR OF SYSTEMIC ACQUIRED RESISTANCE SNI1"/>
    <property type="match status" value="1"/>
</dbReference>
<keyword evidence="3" id="KW-1185">Reference proteome</keyword>
<dbReference type="PANTHER" id="PTHR37243:SF2">
    <property type="entry name" value="NEGATIVE REGULATOR OF SYSTEMIC ACQUIRED RESISTANCE SNI1"/>
    <property type="match status" value="1"/>
</dbReference>
<evidence type="ECO:0000256" key="1">
    <source>
        <dbReference type="SAM" id="MobiDB-lite"/>
    </source>
</evidence>